<dbReference type="PANTHER" id="PTHR24012">
    <property type="entry name" value="RNA BINDING PROTEIN"/>
    <property type="match status" value="1"/>
</dbReference>
<organism evidence="5 6">
    <name type="scientific">Pristionchus entomophagus</name>
    <dbReference type="NCBI Taxonomy" id="358040"/>
    <lineage>
        <taxon>Eukaryota</taxon>
        <taxon>Metazoa</taxon>
        <taxon>Ecdysozoa</taxon>
        <taxon>Nematoda</taxon>
        <taxon>Chromadorea</taxon>
        <taxon>Rhabditida</taxon>
        <taxon>Rhabditina</taxon>
        <taxon>Diplogasteromorpha</taxon>
        <taxon>Diplogasteroidea</taxon>
        <taxon>Neodiplogasteridae</taxon>
        <taxon>Pristionchus</taxon>
    </lineage>
</organism>
<evidence type="ECO:0000256" key="3">
    <source>
        <dbReference type="PROSITE-ProRule" id="PRU00176"/>
    </source>
</evidence>
<keyword evidence="2 3" id="KW-0694">RNA-binding</keyword>
<evidence type="ECO:0000313" key="6">
    <source>
        <dbReference type="Proteomes" id="UP001432027"/>
    </source>
</evidence>
<gene>
    <name evidence="5" type="ORF">PENTCL1PPCAC_1168</name>
</gene>
<feature type="non-terminal residue" evidence="5">
    <location>
        <position position="1"/>
    </location>
</feature>
<dbReference type="Pfam" id="PF00076">
    <property type="entry name" value="RRM_1"/>
    <property type="match status" value="2"/>
</dbReference>
<accession>A0AAV5S8G5</accession>
<protein>
    <recommendedName>
        <fullName evidence="4">RRM domain-containing protein</fullName>
    </recommendedName>
</protein>
<dbReference type="PROSITE" id="PS50102">
    <property type="entry name" value="RRM"/>
    <property type="match status" value="2"/>
</dbReference>
<dbReference type="InterPro" id="IPR035979">
    <property type="entry name" value="RBD_domain_sf"/>
</dbReference>
<dbReference type="Gene3D" id="3.30.70.330">
    <property type="match status" value="2"/>
</dbReference>
<dbReference type="InterPro" id="IPR012677">
    <property type="entry name" value="Nucleotide-bd_a/b_plait_sf"/>
</dbReference>
<feature type="domain" description="RRM" evidence="4">
    <location>
        <begin position="101"/>
        <end position="179"/>
    </location>
</feature>
<feature type="domain" description="RRM" evidence="4">
    <location>
        <begin position="1"/>
        <end position="57"/>
    </location>
</feature>
<dbReference type="GO" id="GO:0003723">
    <property type="term" value="F:RNA binding"/>
    <property type="evidence" value="ECO:0007669"/>
    <property type="project" value="UniProtKB-UniRule"/>
</dbReference>
<dbReference type="Proteomes" id="UP001432027">
    <property type="component" value="Unassembled WGS sequence"/>
</dbReference>
<keyword evidence="6" id="KW-1185">Reference proteome</keyword>
<reference evidence="5" key="1">
    <citation type="submission" date="2023-10" db="EMBL/GenBank/DDBJ databases">
        <title>Genome assembly of Pristionchus species.</title>
        <authorList>
            <person name="Yoshida K."/>
            <person name="Sommer R.J."/>
        </authorList>
    </citation>
    <scope>NUCLEOTIDE SEQUENCE</scope>
    <source>
        <strain evidence="5">RS0144</strain>
    </source>
</reference>
<comment type="caution">
    <text evidence="5">The sequence shown here is derived from an EMBL/GenBank/DDBJ whole genome shotgun (WGS) entry which is preliminary data.</text>
</comment>
<feature type="non-terminal residue" evidence="5">
    <location>
        <position position="206"/>
    </location>
</feature>
<dbReference type="SMART" id="SM00360">
    <property type="entry name" value="RRM"/>
    <property type="match status" value="2"/>
</dbReference>
<sequence>SMFGPILSCKVALDAEGNSKGYGFVHFETEEAAQEAITRVNGMLISGQKVFVGKFVPRSARRASDDGEKKEGDEKENLVDGMEKLSMGDQQGRKQTPAPAANLYVKNLGVAVDEAKLKEAFEKFGPTTSCKIMCDDQGKSRGFGFVCFEKEEDAAWAVIEMKGSSDFTKQRLYVAVAQKKEDRKAALASLQMPGKANARFHKNNTV</sequence>
<evidence type="ECO:0000313" key="5">
    <source>
        <dbReference type="EMBL" id="GMS78993.1"/>
    </source>
</evidence>
<dbReference type="SUPFAM" id="SSF54928">
    <property type="entry name" value="RNA-binding domain, RBD"/>
    <property type="match status" value="1"/>
</dbReference>
<name>A0AAV5S8G5_9BILA</name>
<evidence type="ECO:0000259" key="4">
    <source>
        <dbReference type="PROSITE" id="PS50102"/>
    </source>
</evidence>
<proteinExistence type="predicted"/>
<evidence type="ECO:0000256" key="2">
    <source>
        <dbReference type="ARBA" id="ARBA00022884"/>
    </source>
</evidence>
<dbReference type="EMBL" id="BTSX01000001">
    <property type="protein sequence ID" value="GMS78993.1"/>
    <property type="molecule type" value="Genomic_DNA"/>
</dbReference>
<dbReference type="AlphaFoldDB" id="A0AAV5S8G5"/>
<evidence type="ECO:0000256" key="1">
    <source>
        <dbReference type="ARBA" id="ARBA00022737"/>
    </source>
</evidence>
<keyword evidence="1" id="KW-0677">Repeat</keyword>
<dbReference type="InterPro" id="IPR000504">
    <property type="entry name" value="RRM_dom"/>
</dbReference>